<dbReference type="AlphaFoldDB" id="A0A564Z1Y9"/>
<organism evidence="1 2">
    <name type="scientific">Hymenolepis diminuta</name>
    <name type="common">Rat tapeworm</name>
    <dbReference type="NCBI Taxonomy" id="6216"/>
    <lineage>
        <taxon>Eukaryota</taxon>
        <taxon>Metazoa</taxon>
        <taxon>Spiralia</taxon>
        <taxon>Lophotrochozoa</taxon>
        <taxon>Platyhelminthes</taxon>
        <taxon>Cestoda</taxon>
        <taxon>Eucestoda</taxon>
        <taxon>Cyclophyllidea</taxon>
        <taxon>Hymenolepididae</taxon>
        <taxon>Hymenolepis</taxon>
    </lineage>
</organism>
<evidence type="ECO:0000313" key="2">
    <source>
        <dbReference type="Proteomes" id="UP000321570"/>
    </source>
</evidence>
<dbReference type="EMBL" id="CABIJS010000555">
    <property type="protein sequence ID" value="VUZ53547.1"/>
    <property type="molecule type" value="Genomic_DNA"/>
</dbReference>
<name>A0A564Z1Y9_HYMDI</name>
<sequence>MIYLDACDPPPSWNTETLETQLNLWPGCYSRRCKRPREKIQVECKAQTYVYATFVERC</sequence>
<keyword evidence="2" id="KW-1185">Reference proteome</keyword>
<gene>
    <name evidence="1" type="ORF">WMSIL1_LOCUS11725</name>
</gene>
<evidence type="ECO:0000313" key="1">
    <source>
        <dbReference type="EMBL" id="VUZ53547.1"/>
    </source>
</evidence>
<accession>A0A564Z1Y9</accession>
<protein>
    <submittedName>
        <fullName evidence="1">Uncharacterized protein</fullName>
    </submittedName>
</protein>
<dbReference type="Proteomes" id="UP000321570">
    <property type="component" value="Unassembled WGS sequence"/>
</dbReference>
<proteinExistence type="predicted"/>
<reference evidence="1 2" key="1">
    <citation type="submission" date="2019-07" db="EMBL/GenBank/DDBJ databases">
        <authorList>
            <person name="Jastrzebski P J."/>
            <person name="Paukszto L."/>
            <person name="Jastrzebski P J."/>
        </authorList>
    </citation>
    <scope>NUCLEOTIDE SEQUENCE [LARGE SCALE GENOMIC DNA]</scope>
    <source>
        <strain evidence="1 2">WMS-il1</strain>
    </source>
</reference>